<organism evidence="1 2">
    <name type="scientific">Ezakiella coagulans</name>
    <dbReference type="NCBI Taxonomy" id="46507"/>
    <lineage>
        <taxon>Bacteria</taxon>
        <taxon>Bacillati</taxon>
        <taxon>Bacillota</taxon>
        <taxon>Tissierellia</taxon>
        <taxon>Ezakiella</taxon>
    </lineage>
</organism>
<name>A0A2U1DMF0_9FIRM</name>
<evidence type="ECO:0008006" key="3">
    <source>
        <dbReference type="Google" id="ProtNLM"/>
    </source>
</evidence>
<protein>
    <recommendedName>
        <fullName evidence="3">Caspase domain-containing protein</fullName>
    </recommendedName>
</protein>
<accession>A0A2U1DMF0</accession>
<keyword evidence="2" id="KW-1185">Reference proteome</keyword>
<dbReference type="EMBL" id="QEKV01000014">
    <property type="protein sequence ID" value="PVY88840.1"/>
    <property type="molecule type" value="Genomic_DNA"/>
</dbReference>
<comment type="caution">
    <text evidence="1">The sequence shown here is derived from an EMBL/GenBank/DDBJ whole genome shotgun (WGS) entry which is preliminary data.</text>
</comment>
<evidence type="ECO:0000313" key="2">
    <source>
        <dbReference type="Proteomes" id="UP000245793"/>
    </source>
</evidence>
<sequence>MCCFSLSVPVYANGGLAVSAGKNFGDGVDTRENAINASSAYKSAGYRVVTLKDPTKSDFTNTRLKADILFLSGHGNENVLSFGTYKFVCQSGS</sequence>
<evidence type="ECO:0000313" key="1">
    <source>
        <dbReference type="EMBL" id="PVY88840.1"/>
    </source>
</evidence>
<proteinExistence type="predicted"/>
<dbReference type="Proteomes" id="UP000245793">
    <property type="component" value="Unassembled WGS sequence"/>
</dbReference>
<reference evidence="1 2" key="1">
    <citation type="submission" date="2018-04" db="EMBL/GenBank/DDBJ databases">
        <title>Genomic Encyclopedia of Type Strains, Phase IV (KMG-IV): sequencing the most valuable type-strain genomes for metagenomic binning, comparative biology and taxonomic classification.</title>
        <authorList>
            <person name="Goeker M."/>
        </authorList>
    </citation>
    <scope>NUCLEOTIDE SEQUENCE [LARGE SCALE GENOMIC DNA]</scope>
    <source>
        <strain evidence="1 2">DSM 20705</strain>
    </source>
</reference>
<dbReference type="AlphaFoldDB" id="A0A2U1DMF0"/>
<gene>
    <name evidence="1" type="ORF">C7381_11417</name>
</gene>